<organism evidence="4 5">
    <name type="scientific">Leptotrichia wadei</name>
    <dbReference type="NCBI Taxonomy" id="157687"/>
    <lineage>
        <taxon>Bacteria</taxon>
        <taxon>Fusobacteriati</taxon>
        <taxon>Fusobacteriota</taxon>
        <taxon>Fusobacteriia</taxon>
        <taxon>Fusobacteriales</taxon>
        <taxon>Leptotrichiaceae</taxon>
        <taxon>Leptotrichia</taxon>
    </lineage>
</organism>
<evidence type="ECO:0000256" key="2">
    <source>
        <dbReference type="RuleBase" id="RU364082"/>
    </source>
</evidence>
<evidence type="ECO:0000313" key="4">
    <source>
        <dbReference type="EMBL" id="KXB65274.1"/>
    </source>
</evidence>
<feature type="domain" description="RmlD-like substrate binding" evidence="3">
    <location>
        <begin position="1"/>
        <end position="117"/>
    </location>
</feature>
<name>A0A134AC34_9FUSO</name>
<dbReference type="GO" id="GO:0005829">
    <property type="term" value="C:cytosol"/>
    <property type="evidence" value="ECO:0007669"/>
    <property type="project" value="TreeGrafter"/>
</dbReference>
<dbReference type="InterPro" id="IPR029903">
    <property type="entry name" value="RmlD-like-bd"/>
</dbReference>
<protein>
    <recommendedName>
        <fullName evidence="2">dTDP-4-dehydrorhamnose reductase</fullName>
        <ecNumber evidence="2">1.1.1.133</ecNumber>
    </recommendedName>
</protein>
<dbReference type="EC" id="1.1.1.133" evidence="2"/>
<dbReference type="STRING" id="157687.HMPREF3180_01193"/>
<dbReference type="SUPFAM" id="SSF51735">
    <property type="entry name" value="NAD(P)-binding Rossmann-fold domains"/>
    <property type="match status" value="1"/>
</dbReference>
<dbReference type="Pfam" id="PF04321">
    <property type="entry name" value="RmlD_sub_bind"/>
    <property type="match status" value="1"/>
</dbReference>
<dbReference type="Proteomes" id="UP000070483">
    <property type="component" value="Unassembled WGS sequence"/>
</dbReference>
<dbReference type="PANTHER" id="PTHR10491">
    <property type="entry name" value="DTDP-4-DEHYDRORHAMNOSE REDUCTASE"/>
    <property type="match status" value="1"/>
</dbReference>
<dbReference type="RefSeq" id="WP_231724310.1">
    <property type="nucleotide sequence ID" value="NZ_KQ960074.1"/>
</dbReference>
<sequence>MKILLTGSNGQLGHDFKKIFDRKNIEYIATDSKELDITNDEKLKKFFQGNREITHIINCAAYNDVDKAENDEKVWLLNAKAPKKLAEISKEIGAVFVTYSTDFVFDGNKSFPYLEKGYRNMENQRLKVKKKFLKYMINLL</sequence>
<dbReference type="EMBL" id="LSDD01000092">
    <property type="protein sequence ID" value="KXB65274.1"/>
    <property type="molecule type" value="Genomic_DNA"/>
</dbReference>
<keyword evidence="2" id="KW-0521">NADP</keyword>
<evidence type="ECO:0000313" key="5">
    <source>
        <dbReference type="Proteomes" id="UP000070483"/>
    </source>
</evidence>
<comment type="pathway">
    <text evidence="2">Carbohydrate biosynthesis; dTDP-L-rhamnose biosynthesis.</text>
</comment>
<dbReference type="PANTHER" id="PTHR10491:SF4">
    <property type="entry name" value="METHIONINE ADENOSYLTRANSFERASE 2 SUBUNIT BETA"/>
    <property type="match status" value="1"/>
</dbReference>
<proteinExistence type="inferred from homology"/>
<accession>A0A134AC34</accession>
<dbReference type="GO" id="GO:0019305">
    <property type="term" value="P:dTDP-rhamnose biosynthetic process"/>
    <property type="evidence" value="ECO:0007669"/>
    <property type="project" value="UniProtKB-UniPathway"/>
</dbReference>
<comment type="function">
    <text evidence="2">Catalyzes the reduction of dTDP-6-deoxy-L-lyxo-4-hexulose to yield dTDP-L-rhamnose.</text>
</comment>
<evidence type="ECO:0000256" key="1">
    <source>
        <dbReference type="ARBA" id="ARBA00010944"/>
    </source>
</evidence>
<dbReference type="Gene3D" id="3.40.50.720">
    <property type="entry name" value="NAD(P)-binding Rossmann-like Domain"/>
    <property type="match status" value="1"/>
</dbReference>
<reference evidence="5" key="1">
    <citation type="submission" date="2016-01" db="EMBL/GenBank/DDBJ databases">
        <authorList>
            <person name="Mitreva M."/>
            <person name="Pepin K.H."/>
            <person name="Mihindukulasuriya K.A."/>
            <person name="Fulton R."/>
            <person name="Fronick C."/>
            <person name="O'Laughlin M."/>
            <person name="Miner T."/>
            <person name="Herter B."/>
            <person name="Rosa B.A."/>
            <person name="Cordes M."/>
            <person name="Tomlinson C."/>
            <person name="Wollam A."/>
            <person name="Palsikar V.B."/>
            <person name="Mardis E.R."/>
            <person name="Wilson R.K."/>
        </authorList>
    </citation>
    <scope>NUCLEOTIDE SEQUENCE [LARGE SCALE GENOMIC DNA]</scope>
    <source>
        <strain evidence="5">KA00185</strain>
    </source>
</reference>
<dbReference type="GO" id="GO:0008831">
    <property type="term" value="F:dTDP-4-dehydrorhamnose reductase activity"/>
    <property type="evidence" value="ECO:0007669"/>
    <property type="project" value="UniProtKB-EC"/>
</dbReference>
<keyword evidence="2" id="KW-0560">Oxidoreductase</keyword>
<evidence type="ECO:0000259" key="3">
    <source>
        <dbReference type="Pfam" id="PF04321"/>
    </source>
</evidence>
<dbReference type="InterPro" id="IPR036291">
    <property type="entry name" value="NAD(P)-bd_dom_sf"/>
</dbReference>
<gene>
    <name evidence="4" type="ORF">HMPREF3180_01193</name>
</gene>
<dbReference type="InterPro" id="IPR005913">
    <property type="entry name" value="dTDP_dehydrorham_reduct"/>
</dbReference>
<comment type="caution">
    <text evidence="4">The sequence shown here is derived from an EMBL/GenBank/DDBJ whole genome shotgun (WGS) entry which is preliminary data.</text>
</comment>
<keyword evidence="5" id="KW-1185">Reference proteome</keyword>
<dbReference type="UniPathway" id="UPA00124"/>
<dbReference type="PATRIC" id="fig|157687.3.peg.1186"/>
<comment type="similarity">
    <text evidence="1 2">Belongs to the dTDP-4-dehydrorhamnose reductase family.</text>
</comment>
<dbReference type="AlphaFoldDB" id="A0A134AC34"/>